<reference evidence="3" key="1">
    <citation type="submission" date="2020-03" db="EMBL/GenBank/DDBJ databases">
        <title>The deep terrestrial virosphere.</title>
        <authorList>
            <person name="Holmfeldt K."/>
            <person name="Nilsson E."/>
            <person name="Simone D."/>
            <person name="Lopez-Fernandez M."/>
            <person name="Wu X."/>
            <person name="de Brujin I."/>
            <person name="Lundin D."/>
            <person name="Andersson A."/>
            <person name="Bertilsson S."/>
            <person name="Dopson M."/>
        </authorList>
    </citation>
    <scope>NUCLEOTIDE SEQUENCE</scope>
    <source>
        <strain evidence="2">MM415A04035</strain>
        <strain evidence="1">MM415B01009</strain>
        <strain evidence="3">TM448B02223</strain>
    </source>
</reference>
<accession>A0A6M3XT90</accession>
<evidence type="ECO:0000313" key="2">
    <source>
        <dbReference type="EMBL" id="QJA70046.1"/>
    </source>
</evidence>
<protein>
    <submittedName>
        <fullName evidence="3">Uncharacterized protein</fullName>
    </submittedName>
</protein>
<dbReference type="EMBL" id="MT141428">
    <property type="protein sequence ID" value="QJA61035.1"/>
    <property type="molecule type" value="Genomic_DNA"/>
</dbReference>
<sequence length="71" mass="8354">MAICKNRKFKDKNGKIKDNIMETPVLSNVKAIKLYFESGRYGFKVKLNEIKVLSSKERDWFGEQCRVILKK</sequence>
<dbReference type="AlphaFoldDB" id="A0A6M3XT90"/>
<dbReference type="EMBL" id="MT141759">
    <property type="protein sequence ID" value="QJA70046.1"/>
    <property type="molecule type" value="Genomic_DNA"/>
</dbReference>
<gene>
    <name evidence="2" type="ORF">MM415A04035_0010</name>
    <name evidence="1" type="ORF">MM415B01009_0036</name>
    <name evidence="3" type="ORF">TM448B02223_0011</name>
</gene>
<proteinExistence type="predicted"/>
<dbReference type="EMBL" id="MT144890">
    <property type="protein sequence ID" value="QJI00993.1"/>
    <property type="molecule type" value="Genomic_DNA"/>
</dbReference>
<evidence type="ECO:0000313" key="1">
    <source>
        <dbReference type="EMBL" id="QJA61035.1"/>
    </source>
</evidence>
<organism evidence="3">
    <name type="scientific">viral metagenome</name>
    <dbReference type="NCBI Taxonomy" id="1070528"/>
    <lineage>
        <taxon>unclassified sequences</taxon>
        <taxon>metagenomes</taxon>
        <taxon>organismal metagenomes</taxon>
    </lineage>
</organism>
<evidence type="ECO:0000313" key="3">
    <source>
        <dbReference type="EMBL" id="QJI00993.1"/>
    </source>
</evidence>
<name>A0A6M3XT90_9ZZZZ</name>